<protein>
    <submittedName>
        <fullName evidence="1">Uncharacterized protein</fullName>
    </submittedName>
</protein>
<reference evidence="1" key="1">
    <citation type="submission" date="2021-01" db="EMBL/GenBank/DDBJ databases">
        <authorList>
            <consortium name="Genoscope - CEA"/>
            <person name="William W."/>
        </authorList>
    </citation>
    <scope>NUCLEOTIDE SEQUENCE</scope>
</reference>
<comment type="caution">
    <text evidence="1">The sequence shown here is derived from an EMBL/GenBank/DDBJ whole genome shotgun (WGS) entry which is preliminary data.</text>
</comment>
<dbReference type="EMBL" id="CAJJDP010000066">
    <property type="protein sequence ID" value="CAD8176503.1"/>
    <property type="molecule type" value="Genomic_DNA"/>
</dbReference>
<dbReference type="GO" id="GO:0097730">
    <property type="term" value="C:non-motile cilium"/>
    <property type="evidence" value="ECO:0007669"/>
    <property type="project" value="InterPro"/>
</dbReference>
<organism evidence="1 2">
    <name type="scientific">Paramecium octaurelia</name>
    <dbReference type="NCBI Taxonomy" id="43137"/>
    <lineage>
        <taxon>Eukaryota</taxon>
        <taxon>Sar</taxon>
        <taxon>Alveolata</taxon>
        <taxon>Ciliophora</taxon>
        <taxon>Intramacronucleata</taxon>
        <taxon>Oligohymenophorea</taxon>
        <taxon>Peniculida</taxon>
        <taxon>Parameciidae</taxon>
        <taxon>Paramecium</taxon>
    </lineage>
</organism>
<dbReference type="InterPro" id="IPR029775">
    <property type="entry name" value="NPHP4"/>
</dbReference>
<accession>A0A8S1VIW8</accession>
<sequence>MSEIQDDEQAYLKRWYKFAKIHKSIQPPRKDIHLESLCYRIKIRDVSNISPKKDNAVKFYNYLSFIELQQDRQVSAINLAMDFQNKLKIDKQKEQEYQKMVETIKKQHEEEIQKILEQYEDLKKMMTDTVDDVKDCPTILTVHHINQTQQQYLTNAQPTSASLLGQQQVLQDQKELEKWRIIESMTSVPRKTFYQTQQQDLMVEAQFGGQALSRGDIAFLSQNGITLKMIKLIKYGTIRLPLRQLLRQGQYASVAMRKAEIINKEFKKIKGELQVLIKCVGKEDRVTEVFDNNSQMKRNLAFAYFRGGRQGLNQRIKEQEDKKFPMVQITIVLNHLWKQPKRNNLSKNAFVHSVFQSHLSDEKVIHPYFWKVEIIELESEIHMRLDKTLQSAQMIKNLNHQPVEWEYYVDLYNHSKSQEFNMIQANQNNFTMFLTTMEKVILLFKNQTFREVNQEYTELQKTEELYTIKGKQFLTQYSYPRQVAVFINTIEGQCVGGMRIKIFLHYNSTDHVIDSTNETINNSLWIYNTAPDKRPIQFCNNEELIANWQIKLASLAGNGIEVPLGQVQNIKLAVHVEISRQVKFYSSHPICVWFPQPYDQLVNLIPGKSIQLIYV</sequence>
<dbReference type="AlphaFoldDB" id="A0A8S1VIW8"/>
<proteinExistence type="predicted"/>
<dbReference type="GO" id="GO:0090090">
    <property type="term" value="P:negative regulation of canonical Wnt signaling pathway"/>
    <property type="evidence" value="ECO:0007669"/>
    <property type="project" value="InterPro"/>
</dbReference>
<dbReference type="PANTHER" id="PTHR31043">
    <property type="entry name" value="NEPHROCYSTIN-4"/>
    <property type="match status" value="1"/>
</dbReference>
<dbReference type="OrthoDB" id="313446at2759"/>
<evidence type="ECO:0000313" key="1">
    <source>
        <dbReference type="EMBL" id="CAD8176503.1"/>
    </source>
</evidence>
<dbReference type="GO" id="GO:0005856">
    <property type="term" value="C:cytoskeleton"/>
    <property type="evidence" value="ECO:0007669"/>
    <property type="project" value="InterPro"/>
</dbReference>
<gene>
    <name evidence="1" type="ORF">POCTA_138.1.T0670123</name>
</gene>
<keyword evidence="2" id="KW-1185">Reference proteome</keyword>
<dbReference type="PANTHER" id="PTHR31043:SF3">
    <property type="entry name" value="NEPHROCYSTIN-4"/>
    <property type="match status" value="1"/>
</dbReference>
<name>A0A8S1VIW8_PAROT</name>
<dbReference type="Proteomes" id="UP000683925">
    <property type="component" value="Unassembled WGS sequence"/>
</dbReference>
<evidence type="ECO:0000313" key="2">
    <source>
        <dbReference type="Proteomes" id="UP000683925"/>
    </source>
</evidence>